<keyword evidence="3" id="KW-0812">Transmembrane</keyword>
<proteinExistence type="inferred from homology"/>
<gene>
    <name evidence="6" type="ORF">LSAA_12033</name>
</gene>
<keyword evidence="5" id="KW-0472">Membrane</keyword>
<evidence type="ECO:0000256" key="1">
    <source>
        <dbReference type="ARBA" id="ARBA00004141"/>
    </source>
</evidence>
<organism evidence="6 7">
    <name type="scientific">Lepeophtheirus salmonis</name>
    <name type="common">Salmon louse</name>
    <name type="synonym">Caligus salmonis</name>
    <dbReference type="NCBI Taxonomy" id="72036"/>
    <lineage>
        <taxon>Eukaryota</taxon>
        <taxon>Metazoa</taxon>
        <taxon>Ecdysozoa</taxon>
        <taxon>Arthropoda</taxon>
        <taxon>Crustacea</taxon>
        <taxon>Multicrustacea</taxon>
        <taxon>Hexanauplia</taxon>
        <taxon>Copepoda</taxon>
        <taxon>Siphonostomatoida</taxon>
        <taxon>Caligidae</taxon>
        <taxon>Lepeophtheirus</taxon>
    </lineage>
</organism>
<sequence length="124" mass="14538">MPGGHGNENPNVNYMNGRGFWCFYVSLIGIVHLILLSIPLDSFTVPWVWTFTNILHNGISFCFLHWTKSHPWLTNDQGSCRRLTHWEQIDHGPPIHSHKEIFNHYPNHFIHSYIGIYPLRTKAF</sequence>
<comment type="subcellular location">
    <subcellularLocation>
        <location evidence="1">Membrane</location>
        <topology evidence="1">Multi-pass membrane protein</topology>
    </subcellularLocation>
</comment>
<dbReference type="InterPro" id="IPR007203">
    <property type="entry name" value="ORMDL"/>
</dbReference>
<evidence type="ECO:0000256" key="3">
    <source>
        <dbReference type="ARBA" id="ARBA00022692"/>
    </source>
</evidence>
<evidence type="ECO:0000256" key="5">
    <source>
        <dbReference type="ARBA" id="ARBA00023136"/>
    </source>
</evidence>
<evidence type="ECO:0000256" key="2">
    <source>
        <dbReference type="ARBA" id="ARBA00007649"/>
    </source>
</evidence>
<evidence type="ECO:0000256" key="4">
    <source>
        <dbReference type="ARBA" id="ARBA00022989"/>
    </source>
</evidence>
<dbReference type="Pfam" id="PF04061">
    <property type="entry name" value="ORMDL"/>
    <property type="match status" value="1"/>
</dbReference>
<dbReference type="AlphaFoldDB" id="A0A7R8CZL6"/>
<dbReference type="OrthoDB" id="1932233at2759"/>
<accession>A0A7R8CZL6</accession>
<dbReference type="GO" id="GO:2000303">
    <property type="term" value="P:regulation of ceramide biosynthetic process"/>
    <property type="evidence" value="ECO:0007669"/>
    <property type="project" value="UniProtKB-ARBA"/>
</dbReference>
<evidence type="ECO:0000313" key="7">
    <source>
        <dbReference type="Proteomes" id="UP000675881"/>
    </source>
</evidence>
<protein>
    <submittedName>
        <fullName evidence="6">(salmon louse) hypothetical protein</fullName>
    </submittedName>
</protein>
<keyword evidence="4" id="KW-1133">Transmembrane helix</keyword>
<keyword evidence="7" id="KW-1185">Reference proteome</keyword>
<dbReference type="Proteomes" id="UP000675881">
    <property type="component" value="Chromosome 6"/>
</dbReference>
<evidence type="ECO:0000313" key="6">
    <source>
        <dbReference type="EMBL" id="CAF2977155.1"/>
    </source>
</evidence>
<dbReference type="PANTHER" id="PTHR12665">
    <property type="entry name" value="ORMDL PROTEINS"/>
    <property type="match status" value="1"/>
</dbReference>
<dbReference type="EMBL" id="HG994585">
    <property type="protein sequence ID" value="CAF2977155.1"/>
    <property type="molecule type" value="Genomic_DNA"/>
</dbReference>
<dbReference type="GO" id="GO:0005789">
    <property type="term" value="C:endoplasmic reticulum membrane"/>
    <property type="evidence" value="ECO:0007669"/>
    <property type="project" value="InterPro"/>
</dbReference>
<name>A0A7R8CZL6_LEPSM</name>
<comment type="similarity">
    <text evidence="2">Belongs to the ORM family.</text>
</comment>
<reference evidence="6" key="1">
    <citation type="submission" date="2021-02" db="EMBL/GenBank/DDBJ databases">
        <authorList>
            <person name="Bekaert M."/>
        </authorList>
    </citation>
    <scope>NUCLEOTIDE SEQUENCE</scope>
    <source>
        <strain evidence="6">IoA-00</strain>
    </source>
</reference>